<gene>
    <name evidence="2" type="ORF">CLAFUR5_01432</name>
</gene>
<dbReference type="OrthoDB" id="5383057at2759"/>
<feature type="region of interest" description="Disordered" evidence="1">
    <location>
        <begin position="1"/>
        <end position="188"/>
    </location>
</feature>
<dbReference type="KEGG" id="ffu:CLAFUR5_01432"/>
<dbReference type="GeneID" id="71981310"/>
<name>A0A9Q8L6X5_PASFU</name>
<reference evidence="2" key="1">
    <citation type="submission" date="2021-12" db="EMBL/GenBank/DDBJ databases">
        <authorList>
            <person name="Zaccaron A."/>
            <person name="Stergiopoulos I."/>
        </authorList>
    </citation>
    <scope>NUCLEOTIDE SEQUENCE</scope>
    <source>
        <strain evidence="2">Race5_Kim</strain>
    </source>
</reference>
<organism evidence="2 3">
    <name type="scientific">Passalora fulva</name>
    <name type="common">Tomato leaf mold</name>
    <name type="synonym">Cladosporium fulvum</name>
    <dbReference type="NCBI Taxonomy" id="5499"/>
    <lineage>
        <taxon>Eukaryota</taxon>
        <taxon>Fungi</taxon>
        <taxon>Dikarya</taxon>
        <taxon>Ascomycota</taxon>
        <taxon>Pezizomycotina</taxon>
        <taxon>Dothideomycetes</taxon>
        <taxon>Dothideomycetidae</taxon>
        <taxon>Mycosphaerellales</taxon>
        <taxon>Mycosphaerellaceae</taxon>
        <taxon>Fulvia</taxon>
    </lineage>
</organism>
<evidence type="ECO:0000313" key="3">
    <source>
        <dbReference type="Proteomes" id="UP000756132"/>
    </source>
</evidence>
<sequence length="188" mass="19171">MSYSDNPRAPTGDNKTENPGTVLSDSLAADSINSGGDFAANSDDRGVSAQPARSTTTNTTDTSNATRLDPAPDAEARSAQEGWDDQNQLDAASRLGGQGSSAPGDVSNSAPSQADNFEPKGQNLTEGGFDSSGPNASFNTDIGGKNDPGRVGLNKFEETNVPSAGGAGPRESEITNDGQFDALKETSA</sequence>
<reference evidence="2" key="2">
    <citation type="journal article" date="2022" name="Microb. Genom.">
        <title>A chromosome-scale genome assembly of the tomato pathogen Cladosporium fulvum reveals a compartmentalized genome architecture and the presence of a dispensable chromosome.</title>
        <authorList>
            <person name="Zaccaron A.Z."/>
            <person name="Chen L.H."/>
            <person name="Samaras A."/>
            <person name="Stergiopoulos I."/>
        </authorList>
    </citation>
    <scope>NUCLEOTIDE SEQUENCE</scope>
    <source>
        <strain evidence="2">Race5_Kim</strain>
    </source>
</reference>
<keyword evidence="3" id="KW-1185">Reference proteome</keyword>
<dbReference type="EMBL" id="CP090163">
    <property type="protein sequence ID" value="UJO11859.1"/>
    <property type="molecule type" value="Genomic_DNA"/>
</dbReference>
<dbReference type="OMA" id="EQKYPEC"/>
<dbReference type="RefSeq" id="XP_047756225.1">
    <property type="nucleotide sequence ID" value="XM_047900580.1"/>
</dbReference>
<proteinExistence type="predicted"/>
<dbReference type="Proteomes" id="UP000756132">
    <property type="component" value="Chromosome 1"/>
</dbReference>
<evidence type="ECO:0000256" key="1">
    <source>
        <dbReference type="SAM" id="MobiDB-lite"/>
    </source>
</evidence>
<protein>
    <submittedName>
        <fullName evidence="2">Uncharacterized protein</fullName>
    </submittedName>
</protein>
<dbReference type="AlphaFoldDB" id="A0A9Q8L6X5"/>
<accession>A0A9Q8L6X5</accession>
<feature type="compositionally biased region" description="Polar residues" evidence="1">
    <location>
        <begin position="106"/>
        <end position="115"/>
    </location>
</feature>
<evidence type="ECO:0000313" key="2">
    <source>
        <dbReference type="EMBL" id="UJO11859.1"/>
    </source>
</evidence>
<feature type="compositionally biased region" description="Low complexity" evidence="1">
    <location>
        <begin position="52"/>
        <end position="67"/>
    </location>
</feature>